<dbReference type="InterPro" id="IPR038459">
    <property type="entry name" value="MT_TRM10-typ_sf"/>
</dbReference>
<dbReference type="GO" id="GO:0005739">
    <property type="term" value="C:mitochondrion"/>
    <property type="evidence" value="ECO:0007669"/>
    <property type="project" value="UniProtKB-SubCell"/>
</dbReference>
<sequence>MGWMMRPAGSLVGVSPLVGLCVTSIRLQARMLQAGIHTLHSRMFITDTHSTQALTSTQPQWHHNVRWRTSWLREYSSWTQQHDIAAQHRAPKLTGVMRKVIGCGPKMMSSGRDFMVPSVLQTLTREESGWRDEPGVETHTNTLHQDNSNHTCGDVMSHSNREKITPYNLRYNSDSPSGSDREVVEEEGKGVNFEALVELEVELNRQEGRQVPSSFTSAQWQELLTKKSSSARKKYTTFLFKNEMKRLGDKKKKEERKQKMKKQWEEREKNKDPNQHIQYGLWNNSIFLRIQDQKMTQFYHSKCIQAMMFGQPLVFDLGFDEHMRSVERQNCAYQLQLLMSENRSHKEPYHLHLCNAPASSDTLIRFQRFVPQILQPEFPMTVSAGSYLESYPREQLVYLTPHCREEMTRYDHNAVYIVGGIVDKTCGEPLTLAKAKREGIHMQKLPLDRYLDWGSGAGKSLTLNHIVQILLDMKVTGDWSYALRHVPSRKLRSRTTQDEMEEKLRRKIKRTNTKIYRSGM</sequence>
<dbReference type="AlphaFoldDB" id="A0AAE1P3U3"/>
<organism evidence="12 13">
    <name type="scientific">Petrolisthes manimaculis</name>
    <dbReference type="NCBI Taxonomy" id="1843537"/>
    <lineage>
        <taxon>Eukaryota</taxon>
        <taxon>Metazoa</taxon>
        <taxon>Ecdysozoa</taxon>
        <taxon>Arthropoda</taxon>
        <taxon>Crustacea</taxon>
        <taxon>Multicrustacea</taxon>
        <taxon>Malacostraca</taxon>
        <taxon>Eumalacostraca</taxon>
        <taxon>Eucarida</taxon>
        <taxon>Decapoda</taxon>
        <taxon>Pleocyemata</taxon>
        <taxon>Anomura</taxon>
        <taxon>Galatheoidea</taxon>
        <taxon>Porcellanidae</taxon>
        <taxon>Petrolisthes</taxon>
    </lineage>
</organism>
<evidence type="ECO:0000256" key="5">
    <source>
        <dbReference type="ARBA" id="ARBA00022694"/>
    </source>
</evidence>
<evidence type="ECO:0000313" key="13">
    <source>
        <dbReference type="Proteomes" id="UP001292094"/>
    </source>
</evidence>
<keyword evidence="7" id="KW-0175">Coiled coil</keyword>
<name>A0AAE1P3U3_9EUCA</name>
<feature type="domain" description="SAM-dependent MTase TRM10-type" evidence="11">
    <location>
        <begin position="299"/>
        <end position="493"/>
    </location>
</feature>
<evidence type="ECO:0000256" key="7">
    <source>
        <dbReference type="ARBA" id="ARBA00023054"/>
    </source>
</evidence>
<dbReference type="InterPro" id="IPR025812">
    <property type="entry name" value="Trm10_C_MTase_dom"/>
</dbReference>
<dbReference type="EMBL" id="JAWZYT010002960">
    <property type="protein sequence ID" value="KAK4300953.1"/>
    <property type="molecule type" value="Genomic_DNA"/>
</dbReference>
<dbReference type="PANTHER" id="PTHR13563">
    <property type="entry name" value="TRNA (GUANINE-9-) METHYLTRANSFERASE"/>
    <property type="match status" value="1"/>
</dbReference>
<dbReference type="GO" id="GO:0097745">
    <property type="term" value="P:mitochondrial tRNA 5'-end processing"/>
    <property type="evidence" value="ECO:0007669"/>
    <property type="project" value="TreeGrafter"/>
</dbReference>
<evidence type="ECO:0000259" key="11">
    <source>
        <dbReference type="PROSITE" id="PS51675"/>
    </source>
</evidence>
<dbReference type="GO" id="GO:0008168">
    <property type="term" value="F:methyltransferase activity"/>
    <property type="evidence" value="ECO:0007669"/>
    <property type="project" value="UniProtKB-KW"/>
</dbReference>
<evidence type="ECO:0000256" key="3">
    <source>
        <dbReference type="ARBA" id="ARBA00022679"/>
    </source>
</evidence>
<evidence type="ECO:0000313" key="12">
    <source>
        <dbReference type="EMBL" id="KAK4300953.1"/>
    </source>
</evidence>
<evidence type="ECO:0000256" key="10">
    <source>
        <dbReference type="SAM" id="MobiDB-lite"/>
    </source>
</evidence>
<dbReference type="GO" id="GO:0005654">
    <property type="term" value="C:nucleoplasm"/>
    <property type="evidence" value="ECO:0007669"/>
    <property type="project" value="TreeGrafter"/>
</dbReference>
<dbReference type="PROSITE" id="PS51675">
    <property type="entry name" value="SAM_MT_TRM10"/>
    <property type="match status" value="1"/>
</dbReference>
<evidence type="ECO:0000256" key="2">
    <source>
        <dbReference type="ARBA" id="ARBA00022603"/>
    </source>
</evidence>
<keyword evidence="2" id="KW-0489">Methyltransferase</keyword>
<dbReference type="PANTHER" id="PTHR13563:SF5">
    <property type="entry name" value="TRNA METHYLTRANSFERASE 10 HOMOLOG C"/>
    <property type="match status" value="1"/>
</dbReference>
<evidence type="ECO:0000256" key="6">
    <source>
        <dbReference type="ARBA" id="ARBA00022946"/>
    </source>
</evidence>
<dbReference type="InterPro" id="IPR028564">
    <property type="entry name" value="MT_TRM10-typ"/>
</dbReference>
<keyword evidence="4" id="KW-0949">S-adenosyl-L-methionine</keyword>
<evidence type="ECO:0000256" key="9">
    <source>
        <dbReference type="ARBA" id="ARBA00029803"/>
    </source>
</evidence>
<dbReference type="GO" id="GO:0032259">
    <property type="term" value="P:methylation"/>
    <property type="evidence" value="ECO:0007669"/>
    <property type="project" value="UniProtKB-KW"/>
</dbReference>
<dbReference type="CDD" id="cd18102">
    <property type="entry name" value="Trm10_MRRP1"/>
    <property type="match status" value="1"/>
</dbReference>
<keyword evidence="13" id="KW-1185">Reference proteome</keyword>
<gene>
    <name evidence="12" type="ORF">Pmani_026880</name>
</gene>
<evidence type="ECO:0000256" key="1">
    <source>
        <dbReference type="ARBA" id="ARBA00004173"/>
    </source>
</evidence>
<comment type="caution">
    <text evidence="12">The sequence shown here is derived from an EMBL/GenBank/DDBJ whole genome shotgun (WGS) entry which is preliminary data.</text>
</comment>
<dbReference type="InterPro" id="IPR007356">
    <property type="entry name" value="tRNA_m1G_MeTrfase_euk"/>
</dbReference>
<dbReference type="GO" id="GO:0000049">
    <property type="term" value="F:tRNA binding"/>
    <property type="evidence" value="ECO:0007669"/>
    <property type="project" value="TreeGrafter"/>
</dbReference>
<accession>A0AAE1P3U3</accession>
<keyword evidence="8" id="KW-0496">Mitochondrion</keyword>
<dbReference type="Proteomes" id="UP001292094">
    <property type="component" value="Unassembled WGS sequence"/>
</dbReference>
<proteinExistence type="predicted"/>
<dbReference type="GO" id="GO:0070131">
    <property type="term" value="P:positive regulation of mitochondrial translation"/>
    <property type="evidence" value="ECO:0007669"/>
    <property type="project" value="TreeGrafter"/>
</dbReference>
<keyword evidence="5" id="KW-0819">tRNA processing</keyword>
<comment type="subcellular location">
    <subcellularLocation>
        <location evidence="1">Mitochondrion</location>
    </subcellularLocation>
</comment>
<evidence type="ECO:0000256" key="4">
    <source>
        <dbReference type="ARBA" id="ARBA00022691"/>
    </source>
</evidence>
<dbReference type="Gene3D" id="3.40.1280.30">
    <property type="match status" value="1"/>
</dbReference>
<protein>
    <recommendedName>
        <fullName evidence="9">RNA (guanine-9-)-methyltransferase domain-containing protein 1</fullName>
    </recommendedName>
</protein>
<reference evidence="12" key="1">
    <citation type="submission" date="2023-11" db="EMBL/GenBank/DDBJ databases">
        <title>Genome assemblies of two species of porcelain crab, Petrolisthes cinctipes and Petrolisthes manimaculis (Anomura: Porcellanidae).</title>
        <authorList>
            <person name="Angst P."/>
        </authorList>
    </citation>
    <scope>NUCLEOTIDE SEQUENCE</scope>
    <source>
        <strain evidence="12">PB745_02</strain>
        <tissue evidence="12">Gill</tissue>
    </source>
</reference>
<evidence type="ECO:0000256" key="8">
    <source>
        <dbReference type="ARBA" id="ARBA00023128"/>
    </source>
</evidence>
<feature type="region of interest" description="Disordered" evidence="10">
    <location>
        <begin position="248"/>
        <end position="271"/>
    </location>
</feature>
<keyword evidence="3" id="KW-0808">Transferase</keyword>
<keyword evidence="6" id="KW-0809">Transit peptide</keyword>